<name>A0A238UEN5_9FLAO</name>
<dbReference type="AlphaFoldDB" id="A0A238UEN5"/>
<sequence length="160" mass="18163">MKIIKTKKIIFPLFILAIVSCGSYQFEKKPPFKILSGTYTSWVGGVRGVSGVNINLVYSSEQKVKFEHIFYRGRKATVSYKKGNGSETSILGQFRNQSDDLQLHDDPRNEYGNTVPKDAAKEDFPFKLDGNEVVISYIEDGRVKYFKYSGLTQGKQVLFQ</sequence>
<organism evidence="1 2">
    <name type="scientific">Tenacibaculum jejuense</name>
    <dbReference type="NCBI Taxonomy" id="584609"/>
    <lineage>
        <taxon>Bacteria</taxon>
        <taxon>Pseudomonadati</taxon>
        <taxon>Bacteroidota</taxon>
        <taxon>Flavobacteriia</taxon>
        <taxon>Flavobacteriales</taxon>
        <taxon>Flavobacteriaceae</taxon>
        <taxon>Tenacibaculum</taxon>
    </lineage>
</organism>
<dbReference type="KEGG" id="tje:TJEJU_4036"/>
<reference evidence="1 2" key="1">
    <citation type="submission" date="2017-07" db="EMBL/GenBank/DDBJ databases">
        <authorList>
            <person name="Sun Z.S."/>
            <person name="Albrecht U."/>
            <person name="Echele G."/>
            <person name="Lee C.C."/>
        </authorList>
    </citation>
    <scope>NUCLEOTIDE SEQUENCE [LARGE SCALE GENOMIC DNA]</scope>
    <source>
        <strain evidence="2">type strain: KCTC 22618</strain>
    </source>
</reference>
<proteinExistence type="predicted"/>
<evidence type="ECO:0000313" key="2">
    <source>
        <dbReference type="Proteomes" id="UP000215214"/>
    </source>
</evidence>
<dbReference type="EMBL" id="LT899436">
    <property type="protein sequence ID" value="SNR17663.1"/>
    <property type="molecule type" value="Genomic_DNA"/>
</dbReference>
<dbReference type="PROSITE" id="PS51257">
    <property type="entry name" value="PROKAR_LIPOPROTEIN"/>
    <property type="match status" value="1"/>
</dbReference>
<gene>
    <name evidence="1" type="ORF">TJEJU_4036</name>
</gene>
<dbReference type="RefSeq" id="WP_095074852.1">
    <property type="nucleotide sequence ID" value="NZ_LT899436.1"/>
</dbReference>
<evidence type="ECO:0000313" key="1">
    <source>
        <dbReference type="EMBL" id="SNR17663.1"/>
    </source>
</evidence>
<dbReference type="Proteomes" id="UP000215214">
    <property type="component" value="Chromosome TJEJU"/>
</dbReference>
<dbReference type="OrthoDB" id="1364277at2"/>
<keyword evidence="2" id="KW-1185">Reference proteome</keyword>
<protein>
    <submittedName>
        <fullName evidence="1">Membrane or secreted protein</fullName>
    </submittedName>
</protein>
<accession>A0A238UEN5</accession>